<comment type="caution">
    <text evidence="9">The sequence shown here is derived from an EMBL/GenBank/DDBJ whole genome shotgun (WGS) entry which is preliminary data.</text>
</comment>
<dbReference type="GO" id="GO:0008237">
    <property type="term" value="F:metallopeptidase activity"/>
    <property type="evidence" value="ECO:0007669"/>
    <property type="project" value="InterPro"/>
</dbReference>
<dbReference type="PANTHER" id="PTHR10514:SF27">
    <property type="entry name" value="ANGIOTENSIN-CONVERTING ENZYME"/>
    <property type="match status" value="1"/>
</dbReference>
<feature type="binding site" evidence="6">
    <location>
        <position position="19"/>
    </location>
    <ligand>
        <name>Zn(2+)</name>
        <dbReference type="ChEBI" id="CHEBI:29105"/>
        <label>2</label>
        <note>catalytic</note>
    </ligand>
</feature>
<dbReference type="Pfam" id="PF01401">
    <property type="entry name" value="Peptidase_M2"/>
    <property type="match status" value="1"/>
</dbReference>
<dbReference type="GO" id="GO:0006508">
    <property type="term" value="P:proteolysis"/>
    <property type="evidence" value="ECO:0007669"/>
    <property type="project" value="InterPro"/>
</dbReference>
<feature type="binding site" evidence="6">
    <location>
        <position position="15"/>
    </location>
    <ligand>
        <name>Zn(2+)</name>
        <dbReference type="ChEBI" id="CHEBI:29105"/>
        <label>2</label>
        <note>catalytic</note>
    </ligand>
</feature>
<keyword evidence="4" id="KW-0325">Glycoprotein</keyword>
<evidence type="ECO:0000256" key="3">
    <source>
        <dbReference type="ARBA" id="ARBA00023157"/>
    </source>
</evidence>
<evidence type="ECO:0008006" key="11">
    <source>
        <dbReference type="Google" id="ProtNLM"/>
    </source>
</evidence>
<accession>A0A8J2JK09</accession>
<evidence type="ECO:0000313" key="9">
    <source>
        <dbReference type="EMBL" id="CAG7721720.1"/>
    </source>
</evidence>
<evidence type="ECO:0000256" key="5">
    <source>
        <dbReference type="PIRSR" id="PIRSR601548-3"/>
    </source>
</evidence>
<dbReference type="AlphaFoldDB" id="A0A8J2JK09"/>
<sequence>MCTGVNQEDLVTVHHEMGHIEYFMQYAKQHFIFRDGA</sequence>
<feature type="non-terminal residue" evidence="9">
    <location>
        <position position="1"/>
    </location>
</feature>
<evidence type="ECO:0000313" key="10">
    <source>
        <dbReference type="Proteomes" id="UP000708208"/>
    </source>
</evidence>
<dbReference type="GO" id="GO:0016020">
    <property type="term" value="C:membrane"/>
    <property type="evidence" value="ECO:0007669"/>
    <property type="project" value="InterPro"/>
</dbReference>
<feature type="active site" description="Proton acceptor 2" evidence="7">
    <location>
        <position position="16"/>
    </location>
</feature>
<dbReference type="PANTHER" id="PTHR10514">
    <property type="entry name" value="ANGIOTENSIN-CONVERTING ENZYME"/>
    <property type="match status" value="1"/>
</dbReference>
<keyword evidence="5" id="KW-0479">Metal-binding</keyword>
<evidence type="ECO:0000256" key="8">
    <source>
        <dbReference type="PROSITE-ProRule" id="PRU01355"/>
    </source>
</evidence>
<dbReference type="OrthoDB" id="10029630at2759"/>
<evidence type="ECO:0000256" key="2">
    <source>
        <dbReference type="ARBA" id="ARBA00022729"/>
    </source>
</evidence>
<reference evidence="9" key="1">
    <citation type="submission" date="2021-06" db="EMBL/GenBank/DDBJ databases">
        <authorList>
            <person name="Hodson N. C."/>
            <person name="Mongue J. A."/>
            <person name="Jaron S. K."/>
        </authorList>
    </citation>
    <scope>NUCLEOTIDE SEQUENCE</scope>
</reference>
<comment type="caution">
    <text evidence="8">Lacks conserved residue(s) required for the propagation of feature annotation.</text>
</comment>
<evidence type="ECO:0000256" key="6">
    <source>
        <dbReference type="PIRSR" id="PIRSR601548-8"/>
    </source>
</evidence>
<keyword evidence="2" id="KW-0732">Signal</keyword>
<dbReference type="Proteomes" id="UP000708208">
    <property type="component" value="Unassembled WGS sequence"/>
</dbReference>
<keyword evidence="3" id="KW-1015">Disulfide bond</keyword>
<feature type="binding site" evidence="5">
    <location>
        <position position="15"/>
    </location>
    <ligand>
        <name>Zn(2+)</name>
        <dbReference type="ChEBI" id="CHEBI:29105"/>
        <label>1</label>
        <note>catalytic</note>
    </ligand>
</feature>
<evidence type="ECO:0000256" key="1">
    <source>
        <dbReference type="ARBA" id="ARBA00008139"/>
    </source>
</evidence>
<dbReference type="GO" id="GO:0008241">
    <property type="term" value="F:peptidyl-dipeptidase activity"/>
    <property type="evidence" value="ECO:0007669"/>
    <property type="project" value="InterPro"/>
</dbReference>
<gene>
    <name evidence="9" type="ORF">AFUS01_LOCUS10914</name>
</gene>
<comment type="similarity">
    <text evidence="1 8">Belongs to the peptidase M2 family.</text>
</comment>
<organism evidence="9 10">
    <name type="scientific">Allacma fusca</name>
    <dbReference type="NCBI Taxonomy" id="39272"/>
    <lineage>
        <taxon>Eukaryota</taxon>
        <taxon>Metazoa</taxon>
        <taxon>Ecdysozoa</taxon>
        <taxon>Arthropoda</taxon>
        <taxon>Hexapoda</taxon>
        <taxon>Collembola</taxon>
        <taxon>Symphypleona</taxon>
        <taxon>Sminthuridae</taxon>
        <taxon>Allacma</taxon>
    </lineage>
</organism>
<name>A0A8J2JK09_9HEXA</name>
<dbReference type="InterPro" id="IPR001548">
    <property type="entry name" value="Peptidase_M2"/>
</dbReference>
<dbReference type="PROSITE" id="PS52011">
    <property type="entry name" value="PEPTIDASE_M2"/>
    <property type="match status" value="1"/>
</dbReference>
<feature type="binding site" evidence="5">
    <location>
        <position position="19"/>
    </location>
    <ligand>
        <name>Zn(2+)</name>
        <dbReference type="ChEBI" id="CHEBI:29105"/>
        <label>1</label>
        <note>catalytic</note>
    </ligand>
</feature>
<evidence type="ECO:0000256" key="4">
    <source>
        <dbReference type="ARBA" id="ARBA00023180"/>
    </source>
</evidence>
<keyword evidence="5" id="KW-0862">Zinc</keyword>
<dbReference type="EMBL" id="CAJVCH010082232">
    <property type="protein sequence ID" value="CAG7721720.1"/>
    <property type="molecule type" value="Genomic_DNA"/>
</dbReference>
<evidence type="ECO:0000256" key="7">
    <source>
        <dbReference type="PIRSR" id="PIRSR601548-9"/>
    </source>
</evidence>
<keyword evidence="10" id="KW-1185">Reference proteome</keyword>
<proteinExistence type="inferred from homology"/>
<protein>
    <recommendedName>
        <fullName evidence="11">Angiotensin-converting enzyme</fullName>
    </recommendedName>
</protein>